<dbReference type="InterPro" id="IPR006549">
    <property type="entry name" value="HAD-SF_hydro_IIIA"/>
</dbReference>
<dbReference type="SUPFAM" id="SSF56784">
    <property type="entry name" value="HAD-like"/>
    <property type="match status" value="1"/>
</dbReference>
<evidence type="ECO:0000256" key="2">
    <source>
        <dbReference type="ARBA" id="ARBA00022801"/>
    </source>
</evidence>
<accession>C8W1Q4</accession>
<dbReference type="InterPro" id="IPR036412">
    <property type="entry name" value="HAD-like_sf"/>
</dbReference>
<dbReference type="NCBIfam" id="TIGR01549">
    <property type="entry name" value="HAD-SF-IA-v1"/>
    <property type="match status" value="1"/>
</dbReference>
<dbReference type="InterPro" id="IPR051400">
    <property type="entry name" value="HAD-like_hydrolase"/>
</dbReference>
<evidence type="ECO:0000313" key="4">
    <source>
        <dbReference type="EMBL" id="ACV63525.1"/>
    </source>
</evidence>
<dbReference type="EMBL" id="CP001720">
    <property type="protein sequence ID" value="ACV63525.1"/>
    <property type="molecule type" value="Genomic_DNA"/>
</dbReference>
<dbReference type="STRING" id="485916.Dtox_2747"/>
<dbReference type="NCBIfam" id="TIGR01668">
    <property type="entry name" value="YqeG_hyp_ppase"/>
    <property type="match status" value="1"/>
</dbReference>
<keyword evidence="2" id="KW-0378">Hydrolase</keyword>
<dbReference type="AlphaFoldDB" id="C8W1Q4"/>
<dbReference type="RefSeq" id="WP_015758219.1">
    <property type="nucleotide sequence ID" value="NC_013216.1"/>
</dbReference>
<reference evidence="4 5" key="1">
    <citation type="journal article" date="2009" name="Stand. Genomic Sci.">
        <title>Complete genome sequence of Desulfotomaculum acetoxidans type strain (5575).</title>
        <authorList>
            <person name="Spring S."/>
            <person name="Lapidus A."/>
            <person name="Schroder M."/>
            <person name="Gleim D."/>
            <person name="Sims D."/>
            <person name="Meincke L."/>
            <person name="Glavina Del Rio T."/>
            <person name="Tice H."/>
            <person name="Copeland A."/>
            <person name="Cheng J.F."/>
            <person name="Lucas S."/>
            <person name="Chen F."/>
            <person name="Nolan M."/>
            <person name="Bruce D."/>
            <person name="Goodwin L."/>
            <person name="Pitluck S."/>
            <person name="Ivanova N."/>
            <person name="Mavromatis K."/>
            <person name="Mikhailova N."/>
            <person name="Pati A."/>
            <person name="Chen A."/>
            <person name="Palaniappan K."/>
            <person name="Land M."/>
            <person name="Hauser L."/>
            <person name="Chang Y.J."/>
            <person name="Jeffries C.D."/>
            <person name="Chain P."/>
            <person name="Saunders E."/>
            <person name="Brettin T."/>
            <person name="Detter J.C."/>
            <person name="Goker M."/>
            <person name="Bristow J."/>
            <person name="Eisen J.A."/>
            <person name="Markowitz V."/>
            <person name="Hugenholtz P."/>
            <person name="Kyrpides N.C."/>
            <person name="Klenk H.P."/>
            <person name="Han C."/>
        </authorList>
    </citation>
    <scope>NUCLEOTIDE SEQUENCE [LARGE SCALE GENOMIC DNA]</scope>
    <source>
        <strain evidence="5">ATCC 49208 / DSM 771 / VKM B-1644</strain>
    </source>
</reference>
<dbReference type="GO" id="GO:0008962">
    <property type="term" value="F:phosphatidylglycerophosphatase activity"/>
    <property type="evidence" value="ECO:0007669"/>
    <property type="project" value="InterPro"/>
</dbReference>
<keyword evidence="3" id="KW-0460">Magnesium</keyword>
<dbReference type="Gene3D" id="3.40.50.1000">
    <property type="entry name" value="HAD superfamily/HAD-like"/>
    <property type="match status" value="1"/>
</dbReference>
<dbReference type="InterPro" id="IPR010021">
    <property type="entry name" value="PGPP1/Gep4"/>
</dbReference>
<proteinExistence type="predicted"/>
<protein>
    <submittedName>
        <fullName evidence="4">HAD superfamily (Subfamily IIIA) phosphatase, TIGR01668</fullName>
    </submittedName>
</protein>
<gene>
    <name evidence="4" type="ordered locus">Dtox_2747</name>
</gene>
<dbReference type="KEGG" id="dae:Dtox_2747"/>
<evidence type="ECO:0000256" key="3">
    <source>
        <dbReference type="ARBA" id="ARBA00022842"/>
    </source>
</evidence>
<dbReference type="OrthoDB" id="9787572at2"/>
<dbReference type="InterPro" id="IPR006439">
    <property type="entry name" value="HAD-SF_hydro_IA"/>
</dbReference>
<dbReference type="NCBIfam" id="TIGR01662">
    <property type="entry name" value="HAD-SF-IIIA"/>
    <property type="match status" value="1"/>
</dbReference>
<dbReference type="CDD" id="cd16416">
    <property type="entry name" value="HAD_BsYqeG-like"/>
    <property type="match status" value="1"/>
</dbReference>
<comment type="cofactor">
    <cofactor evidence="1">
        <name>Mg(2+)</name>
        <dbReference type="ChEBI" id="CHEBI:18420"/>
    </cofactor>
</comment>
<sequence>MISIIYPNLYVDSLFDINLQDLKKQGIRGIIFDLDNTIIPRDQKYFSADIAGWLLELKEHNFKLCIVSNNRRQHRVSYLAQALDIPYVYKAGKPGRKAFRRAMQLLNTDVSDTAVVGDQVFTDVYGGNRLGLFTILVVPLPGKEFWGTTFFNRRLEKLVLAKIKKRLS</sequence>
<dbReference type="Pfam" id="PF13242">
    <property type="entry name" value="Hydrolase_like"/>
    <property type="match status" value="1"/>
</dbReference>
<dbReference type="HOGENOM" id="CLU_056221_4_0_9"/>
<name>C8W1Q4_DESAS</name>
<keyword evidence="5" id="KW-1185">Reference proteome</keyword>
<evidence type="ECO:0000313" key="5">
    <source>
        <dbReference type="Proteomes" id="UP000002217"/>
    </source>
</evidence>
<organism evidence="4 5">
    <name type="scientific">Desulfofarcimen acetoxidans (strain ATCC 49208 / DSM 771 / KCTC 5769 / VKM B-1644 / 5575)</name>
    <name type="common">Desulfotomaculum acetoxidans</name>
    <dbReference type="NCBI Taxonomy" id="485916"/>
    <lineage>
        <taxon>Bacteria</taxon>
        <taxon>Bacillati</taxon>
        <taxon>Bacillota</taxon>
        <taxon>Clostridia</taxon>
        <taxon>Eubacteriales</taxon>
        <taxon>Peptococcaceae</taxon>
        <taxon>Desulfofarcimen</taxon>
    </lineage>
</organism>
<dbReference type="Proteomes" id="UP000002217">
    <property type="component" value="Chromosome"/>
</dbReference>
<dbReference type="PANTHER" id="PTHR46470">
    <property type="entry name" value="N-ACYLNEURAMINATE-9-PHOSPHATASE"/>
    <property type="match status" value="1"/>
</dbReference>
<dbReference type="eggNOG" id="COG2179">
    <property type="taxonomic scope" value="Bacteria"/>
</dbReference>
<evidence type="ECO:0000256" key="1">
    <source>
        <dbReference type="ARBA" id="ARBA00001946"/>
    </source>
</evidence>
<dbReference type="GO" id="GO:0044281">
    <property type="term" value="P:small molecule metabolic process"/>
    <property type="evidence" value="ECO:0007669"/>
    <property type="project" value="UniProtKB-ARBA"/>
</dbReference>
<dbReference type="InterPro" id="IPR023214">
    <property type="entry name" value="HAD_sf"/>
</dbReference>